<proteinExistence type="inferred from homology"/>
<dbReference type="Pfam" id="PF00454">
    <property type="entry name" value="PI3_PI4_kinase"/>
    <property type="match status" value="1"/>
</dbReference>
<dbReference type="Pfam" id="PF20175">
    <property type="entry name" value="Tra1_central"/>
    <property type="match status" value="1"/>
</dbReference>
<feature type="compositionally biased region" description="Polar residues" evidence="3">
    <location>
        <begin position="2095"/>
        <end position="2106"/>
    </location>
</feature>
<dbReference type="InterPro" id="IPR014009">
    <property type="entry name" value="PIK_FAT"/>
</dbReference>
<dbReference type="GO" id="GO:0005634">
    <property type="term" value="C:nucleus"/>
    <property type="evidence" value="ECO:0007669"/>
    <property type="project" value="TreeGrafter"/>
</dbReference>
<dbReference type="InterPro" id="IPR046807">
    <property type="entry name" value="Tra1_central"/>
</dbReference>
<dbReference type="PANTHER" id="PTHR11139:SF1">
    <property type="entry name" value="TRANSFORMATION_TRANSCRIPTION DOMAIN-ASSOCIATED PROTEIN"/>
    <property type="match status" value="1"/>
</dbReference>
<feature type="compositionally biased region" description="Basic and acidic residues" evidence="3">
    <location>
        <begin position="2744"/>
        <end position="2760"/>
    </location>
</feature>
<dbReference type="GO" id="GO:0035267">
    <property type="term" value="C:NuA4 histone acetyltransferase complex"/>
    <property type="evidence" value="ECO:0007669"/>
    <property type="project" value="TreeGrafter"/>
</dbReference>
<feature type="compositionally biased region" description="Low complexity" evidence="3">
    <location>
        <begin position="3965"/>
        <end position="3977"/>
    </location>
</feature>
<dbReference type="SUPFAM" id="SSF48371">
    <property type="entry name" value="ARM repeat"/>
    <property type="match status" value="2"/>
</dbReference>
<feature type="region of interest" description="Disordered" evidence="3">
    <location>
        <begin position="3949"/>
        <end position="3977"/>
    </location>
</feature>
<sequence>MESASSASLKGSAQVVHGSMNWEPVRKRLLGSDLSDALKAASELREGIEIVHTTEFPLMLSALLPAFSSILAQRTRPSPDVSSTENKLRRTVLEIISRMPSNEVLRPHAPHLVALSISILNTDYEENALLASRIIFDLYKVYRSLPQEYVQPYLDFVISSYRSLPMAIQRNFALLPPPAPAAATTTEAQSTTTSNVDDAKTNPQQNAAKSGTAKTEATPSDNNNPQVSSPAAASTTKTTEAKSTTPAAASTPSATPAAADPAGTAQATPTASLVKSPESAVTSSPMSRLSATPPRPRLALRANLSFRCLCEHPLLVMLKFQLYPNTLPRNIPILVQVMMQALDQRPPSMQSLVVPPNTTIDSDNRRHYFAKARELVAAQAKTLSFLTYLLRGFSRELKPYEERLAGNVVALMATCPKESISTRKELLVATRHLLNSDFRTGFFGHVDKLLDERVLIGCGSHRYSGQASLRPLAYTALSDLIHHVKTRLNMSQMSKVVCMFSRILHDSATLPLSTQYTAVRTLLSVIEIVFQNKDPNPQKGRDLLFNILSALVHKLETVKEYLELVKKNVDASSNKPKSDSSYEQIDLDWTTLGRSYAQLATDHRESCVGERSDARDRNSSYDGISDASNSWRDLRSMIRAIVVGHKTVIWYINNYRSQREKDKSTRSRAVSSAGTNEEVASALQKMTNSERALIDKYILLAIPCMQFLKDGWSCSADQKTQSLASRKQSSSSDQYRDVLSYFAAAFTTLDGYDLKRTLGRRLDVLVDAIIDDPAMMVIPRHLLSSNPTTSYEFCAILLRYLVDRMDELSLKTSRDICFIGPPRERNLREVETLNPQVEEALKRPTEDTGKVETKAGTYLQLFERVLKSLTLYSENEAAVRPHLRVIVATCLRSSMEESDHWPDSYCMLLRYVFRSISAGKFEESYKELLPLIPAALNGLYRVMNATKCRLIRNTCVELCLTIPARLSSLLPHMNLLLRIIVQALSSRSGDLVNLGLRTLEFWVDNLNPDYLYPEMSRQTSLFTQLMTALTYHLKPAPYPYGLLTLRLLGKLGGKNRRFLRESMDICTADNIEEVWRPALSVECAWPTASAVEEKVSSNQEQDEGKGSHFELPLPLNHCLAMLKRFAAMEGATKANKPPQDASSTESAEASGDGMSLADPTKLWDINVEDVDFDSYFSNFTEQTKQVQAKACLSVILTALANILEVSDEGGCSFKFLDDSDFDPMATDEDECDEAVSDHRPSSNDHIAQARNQELQCITLCVLYSCIVPDMGSEPDVHLKGFASHVFYVVLSYHRCFQRIDAHGTKMDDDFGSKNTAETHDETGDKSAEEERHGSLTPFGYFLTVGRLCGTVNPLTFNKALSEFLALDSLRSSEVGLEVVRHLLMLAKETKTDTSTTVGDSTKPSPDSVEPLFQRGTLVFFENLLSHLCEVCFSHSWHRHEGVHDAICMILEVLGSFWGLKYEQEIMMVAFFVLKNVPRELSTTSIKAFRFFVKLSCRLYGRPNGMNTENGLVWDALAVTSGKESAPPKESADTARVNQKMQNLSPSVLQMALSELASPKQIVRAAARFLLKHFIPAEPSDSKASIFTKHLSLIRRVIFSRSLRLLPLQEQVSSVEALAFIVNQASSTLPLTDSHQLAFLSELLKMSSVADGEMSDAALSYVVDKNGKASSGKKSTQGNQRQEKSPSHASAIFRRRECLLKVEGVTFVIPEELPDGVQLRVSSISLLRSVIKGQPQKFFESQSQTPIGNIRPHVVSLLFRSLVSNPVPAVVAAHEALHETLTLSATEGQGQKSRLPKELLQTCIRPVLLNLREHTKLSVPLLRGLSRLLSLLSSWFNKTLGEKLLDHLQKWTDPSSIKSQKIWTPGQEPCVAAAIIDLFSLLPHASQFVEPLVKTTIKLEAYLPGFNGHFVSSPYRRPLARYLNKHCQYTVGFFFQRLKAPIYSELFQHIVRLDECVALRSYLSGRQCSVMMLNLAMERPLAIIRSEKAPTTPSTALSAAASSPKPGSSTVELFQLHGIQTESAPPVHPESILKQDLEVKKKKLQALQQAFSRAKESAQKDPKQYNAAKAALDKGTRDLTEAKQRFAAEFGKPGSKNESGSASSTLRPMNTESLELQHQGFSLIGTLISNDSKYLQEHNDVVRALRWLWRSKGRYLRLLHEENVSPRYHEESSILVTFLMKYAQSFPNDVDVLFELIRIFLQPSTRDFSLVRFFLCDTVRNLQLAQKKQLVQRFFTLLAGESTEETKAFSIQLLLLPLLSPTDDVPGAKPTKDDPPEEKDKMQIDQVAADTQALVDAGMIQKFTKEVLFDKGRPTNCGAALAVELLRVTNSMLTIAPQQMKEYQKDVIRFCWTFIKSEDAICKAWGYIVVAHLISLFETKPSVILQVYTALLRLHQQEGKNLVRKALGLLVPALKKRLSKEDFKKSIECTSRITFEDGSVPQLAHIWHTIVENADVFAAERATFFRYMVNSLNRLGLPPNSLPENRALAVSIVDLLLQWDEWGEQSDSDQKGTGRGRKRKFATTLLDKSMIETIGNFLLRLKILCADPKVDAGVLNLDVRTMKTFRAVLKNWENCLIRPIYFEKVVNLCKEEMALEISNLKELEHGAGKAKSPRSVSMKATLSTAEGKKNDSKLVTTEMLLACLDIFTALMEEAPQNKFLVENGSLLKTILGSCFRHACLSEGYQLHSKLRNFTVGLYRSSLTHIEICTELVPFVNSLLEGLIARPDEFSCSSSVSEQSRPSGSRGKEKVPAEASDARDSESQPIQFALTIIEEICQIRKDCFAVFTGALLSLGSRLLRKHLASISAKKRQGAGHAHQAGTSAIPHMHPTPTEGILDSIEIEDPSPNIPGIVARPITSKQGFANSTSPLKGLVTVVRLFESSNVPFSLSENRRMLFHMLSSILDNSDDVRLLMAAVKVVGDAQPLAELIAHFVIKSLRMGRALAKSEADADDPYSEESMIRRALTACLLTPNRKLRGELLSLHAAQASGTESSRSVQDILWHLLHSDYEGISNRCWIVIFVEVLLKSCTTIGRKGESSEPWLPTPKWDTSSGAGKELAREALSSFYDVVAKLQTTSNAVIPSLQVLAHGNTTLCSDLFGILLPAAWDALPSDGMRLAFAPALEKLLAKPFHSQCMRLSRGSPNEQAPSNVVQLLLAAVANLRPRPMLDAHLLVYLASNYNCWYQVLELLEQQYTILKANNADMGSGKPAPETLSAMFQCCRNLGDWELWMSLADASCKLQASKRAISLEQKGAFAASEAYSKLVHGYQADEPQAQNPSDFELSMWEERWIELQQELCQRGVVATYAKLSENPRLQLESAWKAQQWDKVREQVASPALITAMEAGDPMVKICDALLSVANGKHSEVENSHAQAAQLCLYRWQQLPKISRASSSHSALLHQFHRLVEIRESGQMMVETSNHSSGRTLPDLKNLLNAWRHRLPNDCDKLTMWDDVFTWRSHMFNAVTRNFHWSEPNTLATLHDKPWTAIRIAKTGRKQGERTVALQFLNKLTGNRSMDVNDAFHKLREQILIYDSAESDLERTGGLNLINTTNLSFFDAKQKSELFRLKAVFLASLGLRSKSNQAFCHSVQVCPSHARAWVSWGGLCSHLGALTEKQMEQTAAKSGSEPSKETRANTAKKVAQYLAQSMGCYFEAIQLTTEDWARIHLPKCLLMLVKDGASPGVLCQTLENRGGELPPWVWLAWTPYLLSCLCRNERRAAKAILVQLVKLYPQAVYYALRSFYLERRDVERSKGAPPTPGGHMGSVSYAEDMMSTLRRSHASLWSSLESILEELIVKFRPSYEEELLSTITALIERADSQDATKGDDADTMLASVAKTVGRIAVKFFRPTSDGGSSRNDERARKTAEFKVRYKSKFETDFKVSSEKEQPEKGPQLSLEEYLTILKGWRRRLEGQVALTPVELPLLESSRSLSLFAADAPDLWAGACDTTTSSAKYNGRPRSQFETEGRSNQSTTSSSEAAARKAATNAANAVIAAAAQEGVGGHYGGGSSIVEIPGMYPPNCTSTSDLKPCPELHAKLVSFGPTISVLRREHLVRRVSLLGSDGSTYHFLLQFAIPYWTRTDERVAQTHFVLDKFLRKNWRSLRRDLSLEPTAVIPVAQRLRMTADSSSRISLDEIYKRKCLADGEDPNAVVNFFNTELAKAQSRKQEEQENQQTVSADALRVEVLKKACERTEDQIMLQYMSASLGNPEAVFNFRRSFADQFAANSLLQYVFAVVERNPSRVVFSQTNGRVQSPDFRVSYNNQGFIESRTIPFRMTPNLRTSLGLPFLSGRFVTSMATVAEAARSSKDELDPIWRLLMRDDIVAWYCKSMAKSDSKLQELEKQLADRVSKNVYYMQMRFAECSLRESGSKSSTKAANTAKDPIDQKVRDLIEIASRPDKLATMPTSYQAWL</sequence>
<feature type="region of interest" description="Disordered" evidence="3">
    <location>
        <begin position="1131"/>
        <end position="1155"/>
    </location>
</feature>
<dbReference type="EMBL" id="CAICTM010000871">
    <property type="protein sequence ID" value="CAB9517671.1"/>
    <property type="molecule type" value="Genomic_DNA"/>
</dbReference>
<feature type="domain" description="FAT" evidence="5">
    <location>
        <begin position="3230"/>
        <end position="3741"/>
    </location>
</feature>
<evidence type="ECO:0000256" key="2">
    <source>
        <dbReference type="SAM" id="Coils"/>
    </source>
</evidence>
<feature type="compositionally biased region" description="Low complexity" evidence="3">
    <location>
        <begin position="228"/>
        <end position="272"/>
    </location>
</feature>
<comment type="caution">
    <text evidence="6">The sequence shown here is derived from an EMBL/GenBank/DDBJ whole genome shotgun (WGS) entry which is preliminary data.</text>
</comment>
<dbReference type="Proteomes" id="UP001153069">
    <property type="component" value="Unassembled WGS sequence"/>
</dbReference>
<organism evidence="6 7">
    <name type="scientific">Seminavis robusta</name>
    <dbReference type="NCBI Taxonomy" id="568900"/>
    <lineage>
        <taxon>Eukaryota</taxon>
        <taxon>Sar</taxon>
        <taxon>Stramenopiles</taxon>
        <taxon>Ochrophyta</taxon>
        <taxon>Bacillariophyta</taxon>
        <taxon>Bacillariophyceae</taxon>
        <taxon>Bacillariophycidae</taxon>
        <taxon>Naviculales</taxon>
        <taxon>Naviculaceae</taxon>
        <taxon>Seminavis</taxon>
    </lineage>
</organism>
<dbReference type="OrthoDB" id="5570127at2759"/>
<evidence type="ECO:0000313" key="7">
    <source>
        <dbReference type="Proteomes" id="UP001153069"/>
    </source>
</evidence>
<dbReference type="GO" id="GO:0006281">
    <property type="term" value="P:DNA repair"/>
    <property type="evidence" value="ECO:0007669"/>
    <property type="project" value="TreeGrafter"/>
</dbReference>
<feature type="compositionally biased region" description="Low complexity" evidence="3">
    <location>
        <begin position="2732"/>
        <end position="2743"/>
    </location>
</feature>
<dbReference type="CDD" id="cd05163">
    <property type="entry name" value="PIKK_TRRAP"/>
    <property type="match status" value="1"/>
</dbReference>
<feature type="region of interest" description="Disordered" evidence="3">
    <location>
        <begin position="1666"/>
        <end position="1688"/>
    </location>
</feature>
<evidence type="ECO:0000259" key="5">
    <source>
        <dbReference type="PROSITE" id="PS51189"/>
    </source>
</evidence>
<dbReference type="PROSITE" id="PS50290">
    <property type="entry name" value="PI3_4_KINASE_3"/>
    <property type="match status" value="1"/>
</dbReference>
<evidence type="ECO:0000259" key="4">
    <source>
        <dbReference type="PROSITE" id="PS50290"/>
    </source>
</evidence>
<feature type="region of interest" description="Disordered" evidence="3">
    <location>
        <begin position="2732"/>
        <end position="2760"/>
    </location>
</feature>
<feature type="compositionally biased region" description="Polar residues" evidence="3">
    <location>
        <begin position="279"/>
        <end position="290"/>
    </location>
</feature>
<keyword evidence="7" id="KW-1185">Reference proteome</keyword>
<dbReference type="InterPro" id="IPR046805">
    <property type="entry name" value="Tra1_ring"/>
</dbReference>
<dbReference type="SUPFAM" id="SSF56112">
    <property type="entry name" value="Protein kinase-like (PK-like)"/>
    <property type="match status" value="1"/>
</dbReference>
<reference evidence="6" key="1">
    <citation type="submission" date="2020-06" db="EMBL/GenBank/DDBJ databases">
        <authorList>
            <consortium name="Plant Systems Biology data submission"/>
        </authorList>
    </citation>
    <scope>NUCLEOTIDE SEQUENCE</scope>
    <source>
        <strain evidence="6">D6</strain>
    </source>
</reference>
<dbReference type="GO" id="GO:0000124">
    <property type="term" value="C:SAGA complex"/>
    <property type="evidence" value="ECO:0007669"/>
    <property type="project" value="TreeGrafter"/>
</dbReference>
<evidence type="ECO:0000256" key="1">
    <source>
        <dbReference type="ARBA" id="ARBA00007234"/>
    </source>
</evidence>
<dbReference type="InterPro" id="IPR036940">
    <property type="entry name" value="PI3/4_kinase_cat_sf"/>
</dbReference>
<dbReference type="Pfam" id="PF02259">
    <property type="entry name" value="FAT"/>
    <property type="match status" value="1"/>
</dbReference>
<feature type="region of interest" description="Disordered" evidence="3">
    <location>
        <begin position="1307"/>
        <end position="1331"/>
    </location>
</feature>
<dbReference type="InterPro" id="IPR000403">
    <property type="entry name" value="PI3/4_kinase_cat_dom"/>
</dbReference>
<keyword evidence="2" id="KW-0175">Coiled coil</keyword>
<feature type="compositionally biased region" description="Polar residues" evidence="3">
    <location>
        <begin position="201"/>
        <end position="227"/>
    </location>
</feature>
<feature type="compositionally biased region" description="Low complexity" evidence="3">
    <location>
        <begin position="181"/>
        <end position="194"/>
    </location>
</feature>
<dbReference type="InterPro" id="IPR011009">
    <property type="entry name" value="Kinase-like_dom_sf"/>
</dbReference>
<accession>A0A9N8EA77</accession>
<evidence type="ECO:0000256" key="3">
    <source>
        <dbReference type="SAM" id="MobiDB-lite"/>
    </source>
</evidence>
<gene>
    <name evidence="6" type="ORF">SEMRO_872_G213950.1</name>
</gene>
<dbReference type="InterPro" id="IPR016024">
    <property type="entry name" value="ARM-type_fold"/>
</dbReference>
<dbReference type="GO" id="GO:0006355">
    <property type="term" value="P:regulation of DNA-templated transcription"/>
    <property type="evidence" value="ECO:0007669"/>
    <property type="project" value="TreeGrafter"/>
</dbReference>
<comment type="similarity">
    <text evidence="1">Belongs to the PI3/PI4-kinase family. TRA1 subfamily.</text>
</comment>
<feature type="coiled-coil region" evidence="2">
    <location>
        <begin position="2029"/>
        <end position="2084"/>
    </location>
</feature>
<dbReference type="Pfam" id="PF20206">
    <property type="entry name" value="Tra1_ring"/>
    <property type="match status" value="2"/>
</dbReference>
<feature type="domain" description="PI3K/PI4K catalytic" evidence="4">
    <location>
        <begin position="4037"/>
        <end position="4370"/>
    </location>
</feature>
<feature type="compositionally biased region" description="Polar residues" evidence="3">
    <location>
        <begin position="1667"/>
        <end position="1679"/>
    </location>
</feature>
<dbReference type="InterPro" id="IPR003151">
    <property type="entry name" value="PIK-rel_kinase_FAT"/>
</dbReference>
<feature type="region of interest" description="Disordered" evidence="3">
    <location>
        <begin position="2085"/>
        <end position="2106"/>
    </location>
</feature>
<feature type="coiled-coil region" evidence="2">
    <location>
        <begin position="4148"/>
        <end position="4175"/>
    </location>
</feature>
<feature type="region of interest" description="Disordered" evidence="3">
    <location>
        <begin position="179"/>
        <end position="294"/>
    </location>
</feature>
<feature type="region of interest" description="Disordered" evidence="3">
    <location>
        <begin position="2808"/>
        <end position="2828"/>
    </location>
</feature>
<dbReference type="SMART" id="SM00146">
    <property type="entry name" value="PI3Kc"/>
    <property type="match status" value="1"/>
</dbReference>
<name>A0A9N8EA77_9STRA</name>
<protein>
    <submittedName>
        <fullName evidence="6">PI3/PI4-kinase family protein C1F5.11c</fullName>
    </submittedName>
</protein>
<dbReference type="InterPro" id="IPR050517">
    <property type="entry name" value="DDR_Repair_Kinase"/>
</dbReference>
<evidence type="ECO:0000313" key="6">
    <source>
        <dbReference type="EMBL" id="CAB9517671.1"/>
    </source>
</evidence>
<dbReference type="Gene3D" id="1.10.1070.11">
    <property type="entry name" value="Phosphatidylinositol 3-/4-kinase, catalytic domain"/>
    <property type="match status" value="1"/>
</dbReference>
<dbReference type="PROSITE" id="PS51189">
    <property type="entry name" value="FAT"/>
    <property type="match status" value="1"/>
</dbReference>
<dbReference type="PANTHER" id="PTHR11139">
    <property type="entry name" value="ATAXIA TELANGIECTASIA MUTATED ATM -RELATED"/>
    <property type="match status" value="1"/>
</dbReference>